<evidence type="ECO:0000256" key="10">
    <source>
        <dbReference type="ARBA" id="ARBA00023369"/>
    </source>
</evidence>
<evidence type="ECO:0000313" key="14">
    <source>
        <dbReference type="Ensembl" id="ENSEEEP00000009189.2"/>
    </source>
</evidence>
<comment type="subcellular location">
    <subcellularLocation>
        <location evidence="1 12">Secreted</location>
    </subcellularLocation>
</comment>
<keyword evidence="9 12" id="KW-1015">Disulfide bond</keyword>
<dbReference type="InterPro" id="IPR000734">
    <property type="entry name" value="TAG_lipase"/>
</dbReference>
<dbReference type="GO" id="GO:0005615">
    <property type="term" value="C:extracellular space"/>
    <property type="evidence" value="ECO:0007669"/>
    <property type="project" value="TreeGrafter"/>
</dbReference>
<dbReference type="GO" id="GO:0004465">
    <property type="term" value="F:lipoprotein lipase activity"/>
    <property type="evidence" value="ECO:0007669"/>
    <property type="project" value="TreeGrafter"/>
</dbReference>
<keyword evidence="7 12" id="KW-0442">Lipid degradation</keyword>
<reference evidence="15" key="2">
    <citation type="journal article" date="2017" name="Sci. Adv.">
        <title>A tail of two voltages: Proteomic comparison of the three electric organs of the electric eel.</title>
        <authorList>
            <person name="Traeger L.L."/>
            <person name="Sabat G."/>
            <person name="Barrett-Wilt G.A."/>
            <person name="Wells G.B."/>
            <person name="Sussman M.R."/>
        </authorList>
    </citation>
    <scope>NUCLEOTIDE SEQUENCE [LARGE SCALE GENOMIC DNA]</scope>
</reference>
<evidence type="ECO:0000256" key="3">
    <source>
        <dbReference type="ARBA" id="ARBA00010701"/>
    </source>
</evidence>
<reference evidence="14" key="3">
    <citation type="submission" date="2020-05" db="EMBL/GenBank/DDBJ databases">
        <title>Electrophorus electricus (electric eel) genome, fEleEle1, primary haplotype.</title>
        <authorList>
            <person name="Myers G."/>
            <person name="Meyer A."/>
            <person name="Fedrigo O."/>
            <person name="Formenti G."/>
            <person name="Rhie A."/>
            <person name="Tracey A."/>
            <person name="Sims Y."/>
            <person name="Jarvis E.D."/>
        </authorList>
    </citation>
    <scope>NUCLEOTIDE SEQUENCE [LARGE SCALE GENOMIC DNA]</scope>
</reference>
<dbReference type="GeneTree" id="ENSGT00940000155139"/>
<reference evidence="15" key="1">
    <citation type="journal article" date="2014" name="Science">
        <title>Nonhuman genetics. Genomic basis for the convergent evolution of electric organs.</title>
        <authorList>
            <person name="Gallant J.R."/>
            <person name="Traeger L.L."/>
            <person name="Volkening J.D."/>
            <person name="Moffett H."/>
            <person name="Chen P.H."/>
            <person name="Novina C.D."/>
            <person name="Phillips G.N.Jr."/>
            <person name="Anand R."/>
            <person name="Wells G.B."/>
            <person name="Pinch M."/>
            <person name="Guth R."/>
            <person name="Unguez G.A."/>
            <person name="Albert J.S."/>
            <person name="Zakon H.H."/>
            <person name="Samanta M.P."/>
            <person name="Sussman M.R."/>
        </authorList>
    </citation>
    <scope>NUCLEOTIDE SEQUENCE [LARGE SCALE GENOMIC DNA]</scope>
</reference>
<evidence type="ECO:0000256" key="12">
    <source>
        <dbReference type="RuleBase" id="RU362046"/>
    </source>
</evidence>
<evidence type="ECO:0000256" key="1">
    <source>
        <dbReference type="ARBA" id="ARBA00004613"/>
    </source>
</evidence>
<comment type="pathway">
    <text evidence="2">Lipid metabolism.</text>
</comment>
<evidence type="ECO:0000256" key="7">
    <source>
        <dbReference type="ARBA" id="ARBA00022963"/>
    </source>
</evidence>
<evidence type="ECO:0000259" key="13">
    <source>
        <dbReference type="Pfam" id="PF00151"/>
    </source>
</evidence>
<keyword evidence="5 12" id="KW-0964">Secreted</keyword>
<dbReference type="PRINTS" id="PR00823">
    <property type="entry name" value="PANCLIPASE"/>
</dbReference>
<dbReference type="PANTHER" id="PTHR11610:SF165">
    <property type="entry name" value="PANCREATIC LIPASE-RELATED PROTEIN 2"/>
    <property type="match status" value="1"/>
</dbReference>
<dbReference type="InterPro" id="IPR013818">
    <property type="entry name" value="Lipase"/>
</dbReference>
<evidence type="ECO:0000256" key="4">
    <source>
        <dbReference type="ARBA" id="ARBA00013279"/>
    </source>
</evidence>
<dbReference type="Gene3D" id="3.40.50.1820">
    <property type="entry name" value="alpha/beta hydrolase"/>
    <property type="match status" value="1"/>
</dbReference>
<keyword evidence="8 12" id="KW-0443">Lipid metabolism</keyword>
<dbReference type="SUPFAM" id="SSF53474">
    <property type="entry name" value="alpha/beta-Hydrolases"/>
    <property type="match status" value="1"/>
</dbReference>
<evidence type="ECO:0000256" key="5">
    <source>
        <dbReference type="ARBA" id="ARBA00022525"/>
    </source>
</evidence>
<gene>
    <name evidence="14" type="primary">PNLIPRP2</name>
</gene>
<proteinExistence type="inferred from homology"/>
<comment type="catalytic activity">
    <reaction evidence="10">
        <text>a triacylglycerol + H2O = a diacylglycerol + a fatty acid + H(+)</text>
        <dbReference type="Rhea" id="RHEA:12044"/>
        <dbReference type="ChEBI" id="CHEBI:15377"/>
        <dbReference type="ChEBI" id="CHEBI:15378"/>
        <dbReference type="ChEBI" id="CHEBI:17855"/>
        <dbReference type="ChEBI" id="CHEBI:18035"/>
        <dbReference type="ChEBI" id="CHEBI:28868"/>
        <dbReference type="EC" id="3.1.1.3"/>
    </reaction>
    <physiologicalReaction direction="left-to-right" evidence="10">
        <dbReference type="Rhea" id="RHEA:12045"/>
    </physiologicalReaction>
</comment>
<dbReference type="Pfam" id="PF00151">
    <property type="entry name" value="Lipase"/>
    <property type="match status" value="1"/>
</dbReference>
<accession>A0A4W4EC19</accession>
<evidence type="ECO:0000256" key="2">
    <source>
        <dbReference type="ARBA" id="ARBA00005189"/>
    </source>
</evidence>
<protein>
    <recommendedName>
        <fullName evidence="4 12">Triacylglycerol lipase</fullName>
        <ecNumber evidence="4 12">3.1.1.3</ecNumber>
    </recommendedName>
    <alternativeName>
        <fullName evidence="12">Pancreatic lipase</fullName>
    </alternativeName>
</protein>
<keyword evidence="15" id="KW-1185">Reference proteome</keyword>
<dbReference type="Proteomes" id="UP000314983">
    <property type="component" value="Chromosome 11"/>
</dbReference>
<dbReference type="InterPro" id="IPR029058">
    <property type="entry name" value="AB_hydrolase_fold"/>
</dbReference>
<reference evidence="14" key="5">
    <citation type="submission" date="2025-09" db="UniProtKB">
        <authorList>
            <consortium name="Ensembl"/>
        </authorList>
    </citation>
    <scope>IDENTIFICATION</scope>
</reference>
<keyword evidence="6" id="KW-0378">Hydrolase</keyword>
<sequence length="120" mass="13900">LVIYMTFTCAQVCYENLGCFSNDMPWSGTIERPISRLPWSPEKINARFLLFTRENLNVYQEIKTDKDVIAASQYKPTRKTRFIIHGFIDKGDENWLLDMCLTPAGTPAGKVEVHRTRQQN</sequence>
<name>A0A4W4EC19_ELEEL</name>
<evidence type="ECO:0000313" key="15">
    <source>
        <dbReference type="Proteomes" id="UP000314983"/>
    </source>
</evidence>
<dbReference type="AlphaFoldDB" id="A0A4W4EC19"/>
<evidence type="ECO:0000256" key="8">
    <source>
        <dbReference type="ARBA" id="ARBA00023098"/>
    </source>
</evidence>
<evidence type="ECO:0000256" key="11">
    <source>
        <dbReference type="RuleBase" id="RU004262"/>
    </source>
</evidence>
<dbReference type="Ensembl" id="ENSEEET00000009307.2">
    <property type="protein sequence ID" value="ENSEEEP00000009189.2"/>
    <property type="gene ID" value="ENSEEEG00000004628.2"/>
</dbReference>
<feature type="domain" description="Lipase" evidence="13">
    <location>
        <begin position="11"/>
        <end position="101"/>
    </location>
</feature>
<dbReference type="GO" id="GO:0016042">
    <property type="term" value="P:lipid catabolic process"/>
    <property type="evidence" value="ECO:0007669"/>
    <property type="project" value="UniProtKB-KW"/>
</dbReference>
<evidence type="ECO:0000256" key="6">
    <source>
        <dbReference type="ARBA" id="ARBA00022801"/>
    </source>
</evidence>
<dbReference type="EC" id="3.1.1.3" evidence="4 12"/>
<reference evidence="14" key="4">
    <citation type="submission" date="2025-08" db="UniProtKB">
        <authorList>
            <consortium name="Ensembl"/>
        </authorList>
    </citation>
    <scope>IDENTIFICATION</scope>
</reference>
<dbReference type="PRINTS" id="PR00821">
    <property type="entry name" value="TAGLIPASE"/>
</dbReference>
<organism evidence="14 15">
    <name type="scientific">Electrophorus electricus</name>
    <name type="common">Electric eel</name>
    <name type="synonym">Gymnotus electricus</name>
    <dbReference type="NCBI Taxonomy" id="8005"/>
    <lineage>
        <taxon>Eukaryota</taxon>
        <taxon>Metazoa</taxon>
        <taxon>Chordata</taxon>
        <taxon>Craniata</taxon>
        <taxon>Vertebrata</taxon>
        <taxon>Euteleostomi</taxon>
        <taxon>Actinopterygii</taxon>
        <taxon>Neopterygii</taxon>
        <taxon>Teleostei</taxon>
        <taxon>Ostariophysi</taxon>
        <taxon>Gymnotiformes</taxon>
        <taxon>Gymnotoidei</taxon>
        <taxon>Gymnotidae</taxon>
        <taxon>Electrophorus</taxon>
    </lineage>
</organism>
<dbReference type="InterPro" id="IPR002331">
    <property type="entry name" value="Lipase_panc"/>
</dbReference>
<dbReference type="PANTHER" id="PTHR11610">
    <property type="entry name" value="LIPASE"/>
    <property type="match status" value="1"/>
</dbReference>
<comment type="similarity">
    <text evidence="3 11">Belongs to the AB hydrolase superfamily. Lipase family.</text>
</comment>
<evidence type="ECO:0000256" key="9">
    <source>
        <dbReference type="ARBA" id="ARBA00023157"/>
    </source>
</evidence>